<dbReference type="PROSITE" id="PS00061">
    <property type="entry name" value="ADH_SHORT"/>
    <property type="match status" value="1"/>
</dbReference>
<dbReference type="InterPro" id="IPR036291">
    <property type="entry name" value="NAD(P)-bd_dom_sf"/>
</dbReference>
<dbReference type="InterPro" id="IPR020904">
    <property type="entry name" value="Sc_DH/Rdtase_CS"/>
</dbReference>
<sequence length="248" mass="26384">MVSYKAPANHLSERVILITGAGDGIGKAAALACANAGATVILAGRTTAKLEAVYTSILAANLPEPSIYPIDLEGATEEDYLGLSVSIEQQFGRLDGLLHNAGILGQRTPLNNYSMELWNKVLQINLTSQFQMTQCLMNVLEKSTDASIVFTTSGVGKVGRAFWGAYAVSKFAVEGMVQTWASEVEGLGSVRINSINPGGTRTNMRAQAFPAENPYSLATAEDIMPAYLYLLGSDSTTVNGQSIDAQIR</sequence>
<evidence type="ECO:0000313" key="4">
    <source>
        <dbReference type="Proteomes" id="UP000315889"/>
    </source>
</evidence>
<dbReference type="PRINTS" id="PR00081">
    <property type="entry name" value="GDHRDH"/>
</dbReference>
<dbReference type="PANTHER" id="PTHR42901:SF1">
    <property type="entry name" value="ALCOHOL DEHYDROGENASE"/>
    <property type="match status" value="1"/>
</dbReference>
<organism evidence="3 4">
    <name type="scientific">SAR92 clade bacterium</name>
    <dbReference type="NCBI Taxonomy" id="2315479"/>
    <lineage>
        <taxon>Bacteria</taxon>
        <taxon>Pseudomonadati</taxon>
        <taxon>Pseudomonadota</taxon>
        <taxon>Gammaproteobacteria</taxon>
        <taxon>Cellvibrionales</taxon>
        <taxon>Porticoccaceae</taxon>
        <taxon>SAR92 clade</taxon>
    </lineage>
</organism>
<proteinExistence type="inferred from homology"/>
<dbReference type="EMBL" id="SHBP01000001">
    <property type="protein sequence ID" value="RZO23100.1"/>
    <property type="molecule type" value="Genomic_DNA"/>
</dbReference>
<protein>
    <submittedName>
        <fullName evidence="3">YciK family oxidoreductase</fullName>
    </submittedName>
</protein>
<dbReference type="Proteomes" id="UP000315889">
    <property type="component" value="Unassembled WGS sequence"/>
</dbReference>
<dbReference type="Pfam" id="PF00106">
    <property type="entry name" value="adh_short"/>
    <property type="match status" value="1"/>
</dbReference>
<dbReference type="PANTHER" id="PTHR42901">
    <property type="entry name" value="ALCOHOL DEHYDROGENASE"/>
    <property type="match status" value="1"/>
</dbReference>
<dbReference type="AlphaFoldDB" id="A0A520MPH7"/>
<reference evidence="3 4" key="1">
    <citation type="submission" date="2019-02" db="EMBL/GenBank/DDBJ databases">
        <title>Prokaryotic population dynamics and viral predation in marine succession experiment using metagenomics: the confinement effect.</title>
        <authorList>
            <person name="Haro-Moreno J.M."/>
            <person name="Rodriguez-Valera F."/>
            <person name="Lopez-Perez M."/>
        </authorList>
    </citation>
    <scope>NUCLEOTIDE SEQUENCE [LARGE SCALE GENOMIC DNA]</scope>
    <source>
        <strain evidence="3">MED-G170</strain>
    </source>
</reference>
<evidence type="ECO:0000256" key="2">
    <source>
        <dbReference type="ARBA" id="ARBA00023002"/>
    </source>
</evidence>
<dbReference type="Gene3D" id="3.40.50.720">
    <property type="entry name" value="NAD(P)-binding Rossmann-like Domain"/>
    <property type="match status" value="1"/>
</dbReference>
<keyword evidence="2" id="KW-0560">Oxidoreductase</keyword>
<dbReference type="NCBIfam" id="NF006509">
    <property type="entry name" value="PRK08945.1"/>
    <property type="match status" value="1"/>
</dbReference>
<gene>
    <name evidence="3" type="ORF">EVB03_00230</name>
</gene>
<comment type="caution">
    <text evidence="3">The sequence shown here is derived from an EMBL/GenBank/DDBJ whole genome shotgun (WGS) entry which is preliminary data.</text>
</comment>
<dbReference type="GO" id="GO:0016491">
    <property type="term" value="F:oxidoreductase activity"/>
    <property type="evidence" value="ECO:0007669"/>
    <property type="project" value="UniProtKB-KW"/>
</dbReference>
<evidence type="ECO:0000313" key="3">
    <source>
        <dbReference type="EMBL" id="RZO23100.1"/>
    </source>
</evidence>
<comment type="similarity">
    <text evidence="1">Belongs to the short-chain dehydrogenases/reductases (SDR) family.</text>
</comment>
<accession>A0A520MPH7</accession>
<evidence type="ECO:0000256" key="1">
    <source>
        <dbReference type="ARBA" id="ARBA00006484"/>
    </source>
</evidence>
<dbReference type="SUPFAM" id="SSF51735">
    <property type="entry name" value="NAD(P)-binding Rossmann-fold domains"/>
    <property type="match status" value="1"/>
</dbReference>
<dbReference type="InterPro" id="IPR002347">
    <property type="entry name" value="SDR_fam"/>
</dbReference>
<name>A0A520MPH7_9GAMM</name>